<keyword evidence="4 7" id="KW-0812">Transmembrane</keyword>
<dbReference type="PANTHER" id="PTHR30012">
    <property type="entry name" value="GENERAL SECRETION PATHWAY PROTEIN"/>
    <property type="match status" value="1"/>
</dbReference>
<evidence type="ECO:0000256" key="7">
    <source>
        <dbReference type="SAM" id="Phobius"/>
    </source>
</evidence>
<dbReference type="InterPro" id="IPR042094">
    <property type="entry name" value="T2SS_GspF_sf"/>
</dbReference>
<evidence type="ECO:0000256" key="6">
    <source>
        <dbReference type="ARBA" id="ARBA00023136"/>
    </source>
</evidence>
<protein>
    <recommendedName>
        <fullName evidence="8">Type II secretion system protein GspF domain-containing protein</fullName>
    </recommendedName>
</protein>
<feature type="domain" description="Type II secretion system protein GspF" evidence="8">
    <location>
        <begin position="145"/>
        <end position="240"/>
    </location>
</feature>
<organism evidence="9">
    <name type="scientific">marine sediment metagenome</name>
    <dbReference type="NCBI Taxonomy" id="412755"/>
    <lineage>
        <taxon>unclassified sequences</taxon>
        <taxon>metagenomes</taxon>
        <taxon>ecological metagenomes</taxon>
    </lineage>
</organism>
<evidence type="ECO:0000256" key="5">
    <source>
        <dbReference type="ARBA" id="ARBA00022989"/>
    </source>
</evidence>
<feature type="non-terminal residue" evidence="9">
    <location>
        <position position="268"/>
    </location>
</feature>
<dbReference type="EMBL" id="BARU01028163">
    <property type="protein sequence ID" value="GAH67475.1"/>
    <property type="molecule type" value="Genomic_DNA"/>
</dbReference>
<feature type="transmembrane region" description="Helical" evidence="7">
    <location>
        <begin position="218"/>
        <end position="240"/>
    </location>
</feature>
<feature type="transmembrane region" description="Helical" evidence="7">
    <location>
        <begin position="46"/>
        <end position="68"/>
    </location>
</feature>
<gene>
    <name evidence="9" type="ORF">S03H2_44995</name>
</gene>
<feature type="transmembrane region" description="Helical" evidence="7">
    <location>
        <begin position="100"/>
        <end position="133"/>
    </location>
</feature>
<keyword evidence="3" id="KW-1003">Cell membrane</keyword>
<evidence type="ECO:0000256" key="4">
    <source>
        <dbReference type="ARBA" id="ARBA00022692"/>
    </source>
</evidence>
<evidence type="ECO:0000256" key="1">
    <source>
        <dbReference type="ARBA" id="ARBA00004651"/>
    </source>
</evidence>
<keyword evidence="6 7" id="KW-0472">Membrane</keyword>
<feature type="transmembrane region" description="Helical" evidence="7">
    <location>
        <begin position="75"/>
        <end position="94"/>
    </location>
</feature>
<comment type="subcellular location">
    <subcellularLocation>
        <location evidence="1">Cell membrane</location>
        <topology evidence="1">Multi-pass membrane protein</topology>
    </subcellularLocation>
</comment>
<evidence type="ECO:0000256" key="2">
    <source>
        <dbReference type="ARBA" id="ARBA00005745"/>
    </source>
</evidence>
<dbReference type="InterPro" id="IPR018076">
    <property type="entry name" value="T2SS_GspF_dom"/>
</dbReference>
<evidence type="ECO:0000313" key="9">
    <source>
        <dbReference type="EMBL" id="GAH67475.1"/>
    </source>
</evidence>
<evidence type="ECO:0000259" key="8">
    <source>
        <dbReference type="Pfam" id="PF00482"/>
    </source>
</evidence>
<proteinExistence type="inferred from homology"/>
<comment type="caution">
    <text evidence="9">The sequence shown here is derived from an EMBL/GenBank/DDBJ whole genome shotgun (WGS) entry which is preliminary data.</text>
</comment>
<dbReference type="Gene3D" id="1.20.81.30">
    <property type="entry name" value="Type II secretion system (T2SS), domain F"/>
    <property type="match status" value="1"/>
</dbReference>
<feature type="non-terminal residue" evidence="9">
    <location>
        <position position="1"/>
    </location>
</feature>
<accession>X1IE10</accession>
<dbReference type="PANTHER" id="PTHR30012:SF0">
    <property type="entry name" value="TYPE II SECRETION SYSTEM PROTEIN F-RELATED"/>
    <property type="match status" value="1"/>
</dbReference>
<name>X1IE10_9ZZZZ</name>
<sequence>IRSRVVRRLLNQLGLMVKHQIPFAEGLRTIASRRQVRLPVHYTMTWTVQLLIFAAIETYLILFLLPIALEKMSPVGALALVIGAPLLLLMLFVWRPASVLWFFFGVLIICTVLFCLFNILGALILLIFILFFLRMNIQSVKINDSYLVRRVARRLTTKLAKGTSLSAAMGSLRRLFLPFHTTMIKTGEATGKMEEVMNQVAEYERWRGRFYFIGIKNFAYPAILFFFAAVVISFITIKVVHKLEDIFAQMNATLPAFSTSVINFITSI</sequence>
<comment type="similarity">
    <text evidence="2">Belongs to the GSP F family.</text>
</comment>
<keyword evidence="5 7" id="KW-1133">Transmembrane helix</keyword>
<dbReference type="InterPro" id="IPR003004">
    <property type="entry name" value="GspF/PilC"/>
</dbReference>
<reference evidence="9" key="1">
    <citation type="journal article" date="2014" name="Front. Microbiol.">
        <title>High frequency of phylogenetically diverse reductive dehalogenase-homologous genes in deep subseafloor sedimentary metagenomes.</title>
        <authorList>
            <person name="Kawai M."/>
            <person name="Futagami T."/>
            <person name="Toyoda A."/>
            <person name="Takaki Y."/>
            <person name="Nishi S."/>
            <person name="Hori S."/>
            <person name="Arai W."/>
            <person name="Tsubouchi T."/>
            <person name="Morono Y."/>
            <person name="Uchiyama I."/>
            <person name="Ito T."/>
            <person name="Fujiyama A."/>
            <person name="Inagaki F."/>
            <person name="Takami H."/>
        </authorList>
    </citation>
    <scope>NUCLEOTIDE SEQUENCE</scope>
    <source>
        <strain evidence="9">Expedition CK06-06</strain>
    </source>
</reference>
<dbReference type="GO" id="GO:0005886">
    <property type="term" value="C:plasma membrane"/>
    <property type="evidence" value="ECO:0007669"/>
    <property type="project" value="UniProtKB-SubCell"/>
</dbReference>
<evidence type="ECO:0000256" key="3">
    <source>
        <dbReference type="ARBA" id="ARBA00022475"/>
    </source>
</evidence>
<dbReference type="AlphaFoldDB" id="X1IE10"/>
<dbReference type="Pfam" id="PF00482">
    <property type="entry name" value="T2SSF"/>
    <property type="match status" value="1"/>
</dbReference>